<dbReference type="EMBL" id="JANPWZ010000016">
    <property type="protein sequence ID" value="KAJ3580289.1"/>
    <property type="molecule type" value="Genomic_DNA"/>
</dbReference>
<protein>
    <submittedName>
        <fullName evidence="2">Uncharacterized protein</fullName>
    </submittedName>
</protein>
<name>A0A9W8NNU4_9PEZI</name>
<evidence type="ECO:0000313" key="2">
    <source>
        <dbReference type="EMBL" id="KAJ3580289.1"/>
    </source>
</evidence>
<reference evidence="2" key="1">
    <citation type="submission" date="2022-07" db="EMBL/GenBank/DDBJ databases">
        <title>Genome Sequence of Xylaria arbuscula.</title>
        <authorList>
            <person name="Buettner E."/>
        </authorList>
    </citation>
    <scope>NUCLEOTIDE SEQUENCE</scope>
    <source>
        <strain evidence="2">VT107</strain>
    </source>
</reference>
<proteinExistence type="predicted"/>
<comment type="caution">
    <text evidence="2">The sequence shown here is derived from an EMBL/GenBank/DDBJ whole genome shotgun (WGS) entry which is preliminary data.</text>
</comment>
<evidence type="ECO:0000256" key="1">
    <source>
        <dbReference type="SAM" id="MobiDB-lite"/>
    </source>
</evidence>
<accession>A0A9W8NNU4</accession>
<organism evidence="2 3">
    <name type="scientific">Xylaria arbuscula</name>
    <dbReference type="NCBI Taxonomy" id="114810"/>
    <lineage>
        <taxon>Eukaryota</taxon>
        <taxon>Fungi</taxon>
        <taxon>Dikarya</taxon>
        <taxon>Ascomycota</taxon>
        <taxon>Pezizomycotina</taxon>
        <taxon>Sordariomycetes</taxon>
        <taxon>Xylariomycetidae</taxon>
        <taxon>Xylariales</taxon>
        <taxon>Xylariaceae</taxon>
        <taxon>Xylaria</taxon>
    </lineage>
</organism>
<evidence type="ECO:0000313" key="3">
    <source>
        <dbReference type="Proteomes" id="UP001148614"/>
    </source>
</evidence>
<dbReference type="Proteomes" id="UP001148614">
    <property type="component" value="Unassembled WGS sequence"/>
</dbReference>
<gene>
    <name evidence="2" type="ORF">NPX13_g270</name>
</gene>
<keyword evidence="3" id="KW-1185">Reference proteome</keyword>
<feature type="region of interest" description="Disordered" evidence="1">
    <location>
        <begin position="156"/>
        <end position="185"/>
    </location>
</feature>
<sequence length="207" mass="22270">MGISFDKQYPSSMYDGTIVPPSGPIVGIDTFDYGLNLGDPFDPNSSMPPPTNCSPATVASENDLSLEFYRLQTAYFEAQLALSQEAQHMAEAQAPFEFNNPLNTQLPLGGATYQKGNYPYGSLPLSSDDIDETSARPEQVAPEPQVARTTPIKHEGLPMVGKCNTPGSSDNMKRPPPKRSPDTIPLYNPGGAEAEAAVSSSGIWRMI</sequence>
<dbReference type="AlphaFoldDB" id="A0A9W8NNU4"/>